<evidence type="ECO:0000259" key="8">
    <source>
        <dbReference type="Pfam" id="PF02803"/>
    </source>
</evidence>
<evidence type="ECO:0000256" key="3">
    <source>
        <dbReference type="ARBA" id="ARBA00022679"/>
    </source>
</evidence>
<reference evidence="9 10" key="1">
    <citation type="submission" date="2013-08" db="EMBL/GenBank/DDBJ databases">
        <title>Genome sequencing of Cellulomonas bogoriensis 69B4.</title>
        <authorList>
            <person name="Chen F."/>
            <person name="Li Y."/>
            <person name="Wang G."/>
        </authorList>
    </citation>
    <scope>NUCLEOTIDE SEQUENCE [LARGE SCALE GENOMIC DNA]</scope>
    <source>
        <strain evidence="9 10">69B4</strain>
    </source>
</reference>
<dbReference type="InterPro" id="IPR020616">
    <property type="entry name" value="Thiolase_N"/>
</dbReference>
<dbReference type="InterPro" id="IPR016039">
    <property type="entry name" value="Thiolase-like"/>
</dbReference>
<dbReference type="PANTHER" id="PTHR18919:SF107">
    <property type="entry name" value="ACETYL-COA ACETYLTRANSFERASE, CYTOSOLIC"/>
    <property type="match status" value="1"/>
</dbReference>
<dbReference type="Proteomes" id="UP000054314">
    <property type="component" value="Unassembled WGS sequence"/>
</dbReference>
<accession>A0A0A0BNY7</accession>
<keyword evidence="6" id="KW-0812">Transmembrane</keyword>
<dbReference type="EMBL" id="AXCZ01000254">
    <property type="protein sequence ID" value="KGM08764.1"/>
    <property type="molecule type" value="Genomic_DNA"/>
</dbReference>
<gene>
    <name evidence="9" type="ORF">N869_09760</name>
</gene>
<feature type="domain" description="Thiolase N-terminal" evidence="7">
    <location>
        <begin position="3"/>
        <end position="73"/>
    </location>
</feature>
<evidence type="ECO:0000313" key="9">
    <source>
        <dbReference type="EMBL" id="KGM08764.1"/>
    </source>
</evidence>
<evidence type="ECO:0000256" key="6">
    <source>
        <dbReference type="SAM" id="Phobius"/>
    </source>
</evidence>
<dbReference type="SUPFAM" id="SSF53901">
    <property type="entry name" value="Thiolase-like"/>
    <property type="match status" value="2"/>
</dbReference>
<comment type="similarity">
    <text evidence="1 5">Belongs to the thiolase-like superfamily. Thiolase family.</text>
</comment>
<evidence type="ECO:0000256" key="4">
    <source>
        <dbReference type="ARBA" id="ARBA00023315"/>
    </source>
</evidence>
<name>A0A0A0BNY7_9CELL</name>
<organism evidence="9 10">
    <name type="scientific">Cellulomonas bogoriensis 69B4 = DSM 16987</name>
    <dbReference type="NCBI Taxonomy" id="1386082"/>
    <lineage>
        <taxon>Bacteria</taxon>
        <taxon>Bacillati</taxon>
        <taxon>Actinomycetota</taxon>
        <taxon>Actinomycetes</taxon>
        <taxon>Micrococcales</taxon>
        <taxon>Cellulomonadaceae</taxon>
        <taxon>Cellulomonas</taxon>
    </lineage>
</organism>
<dbReference type="PANTHER" id="PTHR18919">
    <property type="entry name" value="ACETYL-COA C-ACYLTRANSFERASE"/>
    <property type="match status" value="1"/>
</dbReference>
<evidence type="ECO:0000259" key="7">
    <source>
        <dbReference type="Pfam" id="PF00108"/>
    </source>
</evidence>
<keyword evidence="10" id="KW-1185">Reference proteome</keyword>
<evidence type="ECO:0000256" key="2">
    <source>
        <dbReference type="ARBA" id="ARBA00012705"/>
    </source>
</evidence>
<feature type="transmembrane region" description="Helical" evidence="6">
    <location>
        <begin position="186"/>
        <end position="208"/>
    </location>
</feature>
<keyword evidence="3 5" id="KW-0808">Transferase</keyword>
<proteinExistence type="inferred from homology"/>
<comment type="caution">
    <text evidence="9">The sequence shown here is derived from an EMBL/GenBank/DDBJ whole genome shotgun (WGS) entry which is preliminary data.</text>
</comment>
<dbReference type="GO" id="GO:0003985">
    <property type="term" value="F:acetyl-CoA C-acetyltransferase activity"/>
    <property type="evidence" value="ECO:0007669"/>
    <property type="project" value="UniProtKB-EC"/>
</dbReference>
<protein>
    <recommendedName>
        <fullName evidence="2">acetyl-CoA C-acetyltransferase</fullName>
        <ecNumber evidence="2">2.3.1.9</ecNumber>
    </recommendedName>
</protein>
<feature type="non-terminal residue" evidence="9">
    <location>
        <position position="1"/>
    </location>
</feature>
<keyword evidence="4 5" id="KW-0012">Acyltransferase</keyword>
<evidence type="ECO:0000256" key="5">
    <source>
        <dbReference type="RuleBase" id="RU003557"/>
    </source>
</evidence>
<feature type="domain" description="Thiolase C-terminal" evidence="8">
    <location>
        <begin position="86"/>
        <end position="209"/>
    </location>
</feature>
<dbReference type="Pfam" id="PF00108">
    <property type="entry name" value="Thiolase_N"/>
    <property type="match status" value="1"/>
</dbReference>
<dbReference type="AlphaFoldDB" id="A0A0A0BNY7"/>
<dbReference type="InterPro" id="IPR020617">
    <property type="entry name" value="Thiolase_C"/>
</dbReference>
<dbReference type="Pfam" id="PF02803">
    <property type="entry name" value="Thiolase_C"/>
    <property type="match status" value="1"/>
</dbReference>
<keyword evidence="6" id="KW-1133">Transmembrane helix</keyword>
<sequence>RTSHTKALAARAEGRLTAEVVPVGGVVDDQHPRVLRADVMARLRPAFTPGGTVTVANACPVSDGAAMTAVVPEHVRRAAGLPGLAVVASAVVGCDPASPGWGPVPAVRAVLERAGAGLDDVAVVEVVEAFAGQVLAVTDALGLDATGTDAHRVCPDGGAIALGHPWGATGAVLVVRLFTRLVRGGAAAGTLGLATAAVGGGMGVALLVRVVR</sequence>
<keyword evidence="6" id="KW-0472">Membrane</keyword>
<dbReference type="Gene3D" id="3.40.47.10">
    <property type="match status" value="1"/>
</dbReference>
<dbReference type="EC" id="2.3.1.9" evidence="2"/>
<evidence type="ECO:0000256" key="1">
    <source>
        <dbReference type="ARBA" id="ARBA00010982"/>
    </source>
</evidence>
<evidence type="ECO:0000313" key="10">
    <source>
        <dbReference type="Proteomes" id="UP000054314"/>
    </source>
</evidence>